<dbReference type="InterPro" id="IPR036526">
    <property type="entry name" value="C-N_Hydrolase_sf"/>
</dbReference>
<comment type="similarity">
    <text evidence="1">Belongs to the carbon-nitrogen hydrolase superfamily. Nitrilase family.</text>
</comment>
<dbReference type="InterPro" id="IPR044149">
    <property type="entry name" value="Nitrilases_CHs"/>
</dbReference>
<feature type="transmembrane region" description="Helical" evidence="2">
    <location>
        <begin position="41"/>
        <end position="60"/>
    </location>
</feature>
<dbReference type="GO" id="GO:0018822">
    <property type="term" value="F:nitrile hydratase activity"/>
    <property type="evidence" value="ECO:0007669"/>
    <property type="project" value="TreeGrafter"/>
</dbReference>
<accession>A0A5K1JRZ4</accession>
<keyword evidence="2" id="KW-0812">Transmembrane</keyword>
<protein>
    <submittedName>
        <fullName evidence="4">Cyanide hydratase (CHT) (Formamide hydrolyase))</fullName>
        <ecNumber evidence="4">4.2.1.66</ecNumber>
    </submittedName>
</protein>
<feature type="domain" description="CN hydrolase" evidence="3">
    <location>
        <begin position="5"/>
        <end position="305"/>
    </location>
</feature>
<reference evidence="4" key="1">
    <citation type="submission" date="2019-10" db="EMBL/GenBank/DDBJ databases">
        <authorList>
            <person name="Nor Muhammad N."/>
        </authorList>
    </citation>
    <scope>NUCLEOTIDE SEQUENCE</scope>
</reference>
<dbReference type="AlphaFoldDB" id="A0A5K1JRZ4"/>
<name>A0A5K1JRZ4_9APHY</name>
<dbReference type="Pfam" id="PF00795">
    <property type="entry name" value="CN_hydrolase"/>
    <property type="match status" value="1"/>
</dbReference>
<dbReference type="GO" id="GO:0030196">
    <property type="term" value="F:cyanide hydratase activity"/>
    <property type="evidence" value="ECO:0007669"/>
    <property type="project" value="UniProtKB-EC"/>
</dbReference>
<dbReference type="EMBL" id="LR723838">
    <property type="protein sequence ID" value="VWO94205.1"/>
    <property type="molecule type" value="Genomic_DNA"/>
</dbReference>
<dbReference type="GO" id="GO:0000257">
    <property type="term" value="F:nitrilase activity"/>
    <property type="evidence" value="ECO:0007669"/>
    <property type="project" value="TreeGrafter"/>
</dbReference>
<gene>
    <name evidence="4" type="primary">P32964</name>
</gene>
<evidence type="ECO:0000259" key="3">
    <source>
        <dbReference type="PROSITE" id="PS50263"/>
    </source>
</evidence>
<organism evidence="4">
    <name type="scientific">Ganoderma boninense</name>
    <dbReference type="NCBI Taxonomy" id="34458"/>
    <lineage>
        <taxon>Eukaryota</taxon>
        <taxon>Fungi</taxon>
        <taxon>Dikarya</taxon>
        <taxon>Basidiomycota</taxon>
        <taxon>Agaricomycotina</taxon>
        <taxon>Agaricomycetes</taxon>
        <taxon>Polyporales</taxon>
        <taxon>Polyporaceae</taxon>
        <taxon>Ganoderma</taxon>
    </lineage>
</organism>
<evidence type="ECO:0000313" key="4">
    <source>
        <dbReference type="EMBL" id="VWO94205.1"/>
    </source>
</evidence>
<dbReference type="CDD" id="cd07564">
    <property type="entry name" value="nitrilases_CHs"/>
    <property type="match status" value="1"/>
</dbReference>
<evidence type="ECO:0000256" key="2">
    <source>
        <dbReference type="SAM" id="Phobius"/>
    </source>
</evidence>
<keyword evidence="4" id="KW-0456">Lyase</keyword>
<dbReference type="PANTHER" id="PTHR46044">
    <property type="entry name" value="NITRILASE"/>
    <property type="match status" value="1"/>
</dbReference>
<dbReference type="EC" id="4.2.1.66" evidence="4"/>
<dbReference type="SUPFAM" id="SSF56317">
    <property type="entry name" value="Carbon-nitrogen hydrolase"/>
    <property type="match status" value="1"/>
</dbReference>
<sequence length="341" mass="37447">MANTIKASVVQAATASYSLSETLDKLGKFTRLAKERDGAQLVVFPEALFVYSLIAMLALMNKHSCFSIGGYPKMSTFGMVVGDRRPEGRDEFVRYAKAAIEIPSPATATIEQISRETNVFLVVGAIERDMGTLYCTAIFVDPEKGYIAKHRKLVPTAMERTIWGQGDGTTLPVLSKTFESPTGQGPPVQTKLSATICWENYMPLLRTWYYSQGTQIYCAPTVDARPLWQNTMTHIALEGRCFVLSACQFSQEKDYPPDHAVADEEARNPENVMIAGGSVIISPLGKVLAGPLRDGEGVISAELDLDDIFRGKFDLDTTGHYARNDVFQLKLVDPAVTSGKQ</sequence>
<dbReference type="InterPro" id="IPR003010">
    <property type="entry name" value="C-N_Hydrolase"/>
</dbReference>
<dbReference type="Gene3D" id="3.60.110.10">
    <property type="entry name" value="Carbon-nitrogen hydrolase"/>
    <property type="match status" value="1"/>
</dbReference>
<keyword evidence="2" id="KW-0472">Membrane</keyword>
<evidence type="ECO:0000256" key="1">
    <source>
        <dbReference type="ARBA" id="ARBA00008129"/>
    </source>
</evidence>
<dbReference type="PANTHER" id="PTHR46044:SF1">
    <property type="entry name" value="CN HYDROLASE DOMAIN-CONTAINING PROTEIN"/>
    <property type="match status" value="1"/>
</dbReference>
<dbReference type="PROSITE" id="PS50263">
    <property type="entry name" value="CN_HYDROLASE"/>
    <property type="match status" value="1"/>
</dbReference>
<proteinExistence type="inferred from homology"/>
<dbReference type="GO" id="GO:0051410">
    <property type="term" value="P:detoxification of nitrogen compound"/>
    <property type="evidence" value="ECO:0007669"/>
    <property type="project" value="TreeGrafter"/>
</dbReference>
<keyword evidence="2" id="KW-1133">Transmembrane helix</keyword>